<proteinExistence type="predicted"/>
<keyword evidence="3" id="KW-0804">Transcription</keyword>
<feature type="DNA-binding region" description="H-T-H motif" evidence="4">
    <location>
        <begin position="32"/>
        <end position="51"/>
    </location>
</feature>
<organism evidence="6 7">
    <name type="scientific">Amycolatopsis oliviviridis</name>
    <dbReference type="NCBI Taxonomy" id="1471590"/>
    <lineage>
        <taxon>Bacteria</taxon>
        <taxon>Bacillati</taxon>
        <taxon>Actinomycetota</taxon>
        <taxon>Actinomycetes</taxon>
        <taxon>Pseudonocardiales</taxon>
        <taxon>Pseudonocardiaceae</taxon>
        <taxon>Amycolatopsis</taxon>
    </lineage>
</organism>
<dbReference type="PROSITE" id="PS50977">
    <property type="entry name" value="HTH_TETR_2"/>
    <property type="match status" value="1"/>
</dbReference>
<reference evidence="7" key="1">
    <citation type="journal article" date="2019" name="Int. J. Syst. Evol. Microbiol.">
        <title>The Global Catalogue of Microorganisms (GCM) 10K type strain sequencing project: providing services to taxonomists for standard genome sequencing and annotation.</title>
        <authorList>
            <consortium name="The Broad Institute Genomics Platform"/>
            <consortium name="The Broad Institute Genome Sequencing Center for Infectious Disease"/>
            <person name="Wu L."/>
            <person name="Ma J."/>
        </authorList>
    </citation>
    <scope>NUCLEOTIDE SEQUENCE [LARGE SCALE GENOMIC DNA]</scope>
    <source>
        <strain evidence="7">CGMCC 4.7683</strain>
    </source>
</reference>
<dbReference type="InterPro" id="IPR001647">
    <property type="entry name" value="HTH_TetR"/>
</dbReference>
<dbReference type="EMBL" id="BNAY01000005">
    <property type="protein sequence ID" value="GHH24620.1"/>
    <property type="molecule type" value="Genomic_DNA"/>
</dbReference>
<evidence type="ECO:0000256" key="1">
    <source>
        <dbReference type="ARBA" id="ARBA00023015"/>
    </source>
</evidence>
<dbReference type="Proteomes" id="UP000635387">
    <property type="component" value="Unassembled WGS sequence"/>
</dbReference>
<dbReference type="Pfam" id="PF00440">
    <property type="entry name" value="TetR_N"/>
    <property type="match status" value="1"/>
</dbReference>
<evidence type="ECO:0000256" key="3">
    <source>
        <dbReference type="ARBA" id="ARBA00023163"/>
    </source>
</evidence>
<name>A0ABQ3LVK4_9PSEU</name>
<dbReference type="PRINTS" id="PR00455">
    <property type="entry name" value="HTHTETR"/>
</dbReference>
<keyword evidence="1" id="KW-0805">Transcription regulation</keyword>
<dbReference type="InterPro" id="IPR049445">
    <property type="entry name" value="TetR_SbtR-like_C"/>
</dbReference>
<dbReference type="SUPFAM" id="SSF46689">
    <property type="entry name" value="Homeodomain-like"/>
    <property type="match status" value="1"/>
</dbReference>
<evidence type="ECO:0000256" key="4">
    <source>
        <dbReference type="PROSITE-ProRule" id="PRU00335"/>
    </source>
</evidence>
<dbReference type="RefSeq" id="WP_229907922.1">
    <property type="nucleotide sequence ID" value="NZ_BNAY01000005.1"/>
</dbReference>
<gene>
    <name evidence="6" type="ORF">GCM10017790_49200</name>
</gene>
<protein>
    <submittedName>
        <fullName evidence="6">TetR family transcriptional regulator</fullName>
    </submittedName>
</protein>
<keyword evidence="2 4" id="KW-0238">DNA-binding</keyword>
<evidence type="ECO:0000313" key="7">
    <source>
        <dbReference type="Proteomes" id="UP000635387"/>
    </source>
</evidence>
<sequence length="184" mass="20100">MSIKPRADAERNRARVTEAARALFAERGDDVQMPEIARAAGVGVGTVYRHFPDRQALVEAAAEYRFAEIEEYARAHCFGEDSGLERYFRYVGELLSGDRGLTAAIDSARGRPGSEPRGTARGRLESVVAEIIAHDQAAGLVRRDCTVADVYLLVGALSSVIRTGSDWGRFLELTLSALRDQLST</sequence>
<evidence type="ECO:0000259" key="5">
    <source>
        <dbReference type="PROSITE" id="PS50977"/>
    </source>
</evidence>
<dbReference type="Pfam" id="PF21597">
    <property type="entry name" value="TetR_C_43"/>
    <property type="match status" value="1"/>
</dbReference>
<dbReference type="PANTHER" id="PTHR30055:SF234">
    <property type="entry name" value="HTH-TYPE TRANSCRIPTIONAL REGULATOR BETI"/>
    <property type="match status" value="1"/>
</dbReference>
<feature type="domain" description="HTH tetR-type" evidence="5">
    <location>
        <begin position="10"/>
        <end position="69"/>
    </location>
</feature>
<dbReference type="Gene3D" id="1.10.357.10">
    <property type="entry name" value="Tetracycline Repressor, domain 2"/>
    <property type="match status" value="1"/>
</dbReference>
<evidence type="ECO:0000256" key="2">
    <source>
        <dbReference type="ARBA" id="ARBA00023125"/>
    </source>
</evidence>
<keyword evidence="7" id="KW-1185">Reference proteome</keyword>
<evidence type="ECO:0000313" key="6">
    <source>
        <dbReference type="EMBL" id="GHH24620.1"/>
    </source>
</evidence>
<comment type="caution">
    <text evidence="6">The sequence shown here is derived from an EMBL/GenBank/DDBJ whole genome shotgun (WGS) entry which is preliminary data.</text>
</comment>
<accession>A0ABQ3LVK4</accession>
<dbReference type="InterPro" id="IPR050109">
    <property type="entry name" value="HTH-type_TetR-like_transc_reg"/>
</dbReference>
<dbReference type="SUPFAM" id="SSF48498">
    <property type="entry name" value="Tetracyclin repressor-like, C-terminal domain"/>
    <property type="match status" value="1"/>
</dbReference>
<dbReference type="InterPro" id="IPR009057">
    <property type="entry name" value="Homeodomain-like_sf"/>
</dbReference>
<dbReference type="InterPro" id="IPR036271">
    <property type="entry name" value="Tet_transcr_reg_TetR-rel_C_sf"/>
</dbReference>
<dbReference type="PANTHER" id="PTHR30055">
    <property type="entry name" value="HTH-TYPE TRANSCRIPTIONAL REGULATOR RUTR"/>
    <property type="match status" value="1"/>
</dbReference>